<dbReference type="PANTHER" id="PTHR15651">
    <property type="entry name" value="ARMADILLO REPEAT-CONTAINING PROTEIN 8"/>
    <property type="match status" value="1"/>
</dbReference>
<evidence type="ECO:0000256" key="5">
    <source>
        <dbReference type="ARBA" id="ARBA00022737"/>
    </source>
</evidence>
<keyword evidence="8" id="KW-1185">Reference proteome</keyword>
<dbReference type="SMART" id="SM00185">
    <property type="entry name" value="ARM"/>
    <property type="match status" value="2"/>
</dbReference>
<proteinExistence type="predicted"/>
<dbReference type="InterPro" id="IPR011989">
    <property type="entry name" value="ARM-like"/>
</dbReference>
<evidence type="ECO:0000256" key="6">
    <source>
        <dbReference type="ARBA" id="ARBA00023242"/>
    </source>
</evidence>
<organism evidence="7 8">
    <name type="scientific">Caligus rogercresseyi</name>
    <name type="common">Sea louse</name>
    <dbReference type="NCBI Taxonomy" id="217165"/>
    <lineage>
        <taxon>Eukaryota</taxon>
        <taxon>Metazoa</taxon>
        <taxon>Ecdysozoa</taxon>
        <taxon>Arthropoda</taxon>
        <taxon>Crustacea</taxon>
        <taxon>Multicrustacea</taxon>
        <taxon>Hexanauplia</taxon>
        <taxon>Copepoda</taxon>
        <taxon>Siphonostomatoida</taxon>
        <taxon>Caligidae</taxon>
        <taxon>Caligus</taxon>
    </lineage>
</organism>
<dbReference type="InterPro" id="IPR016024">
    <property type="entry name" value="ARM-type_fold"/>
</dbReference>
<dbReference type="InterPro" id="IPR000225">
    <property type="entry name" value="Armadillo"/>
</dbReference>
<evidence type="ECO:0000256" key="3">
    <source>
        <dbReference type="ARBA" id="ARBA00013746"/>
    </source>
</evidence>
<dbReference type="EMBL" id="CP045894">
    <property type="protein sequence ID" value="QQP54968.1"/>
    <property type="molecule type" value="Genomic_DNA"/>
</dbReference>
<name>A0A7T8KFT9_CALRO</name>
<dbReference type="PANTHER" id="PTHR15651:SF7">
    <property type="entry name" value="ARMADILLO REPEAT-CONTAINING PROTEIN 8"/>
    <property type="match status" value="1"/>
</dbReference>
<dbReference type="Proteomes" id="UP000595437">
    <property type="component" value="Chromosome 5"/>
</dbReference>
<reference evidence="8" key="1">
    <citation type="submission" date="2021-01" db="EMBL/GenBank/DDBJ databases">
        <title>Caligus Genome Assembly.</title>
        <authorList>
            <person name="Gallardo-Escarate C."/>
        </authorList>
    </citation>
    <scope>NUCLEOTIDE SEQUENCE [LARGE SCALE GENOMIC DNA]</scope>
</reference>
<gene>
    <name evidence="7" type="ORF">FKW44_007978</name>
</gene>
<evidence type="ECO:0000313" key="8">
    <source>
        <dbReference type="Proteomes" id="UP000595437"/>
    </source>
</evidence>
<dbReference type="Gene3D" id="1.25.10.10">
    <property type="entry name" value="Leucine-rich Repeat Variant"/>
    <property type="match status" value="1"/>
</dbReference>
<dbReference type="SUPFAM" id="SSF48371">
    <property type="entry name" value="ARM repeat"/>
    <property type="match status" value="1"/>
</dbReference>
<comment type="subcellular location">
    <subcellularLocation>
        <location evidence="2">Cytoplasm</location>
    </subcellularLocation>
    <subcellularLocation>
        <location evidence="1">Nucleus</location>
    </subcellularLocation>
</comment>
<protein>
    <recommendedName>
        <fullName evidence="3">Armadillo repeat-containing protein 8</fullName>
    </recommendedName>
</protein>
<evidence type="ECO:0000256" key="4">
    <source>
        <dbReference type="ARBA" id="ARBA00022490"/>
    </source>
</evidence>
<keyword evidence="4" id="KW-0963">Cytoplasm</keyword>
<evidence type="ECO:0000313" key="7">
    <source>
        <dbReference type="EMBL" id="QQP54968.1"/>
    </source>
</evidence>
<feature type="non-terminal residue" evidence="7">
    <location>
        <position position="1"/>
    </location>
</feature>
<dbReference type="GO" id="GO:0005737">
    <property type="term" value="C:cytoplasm"/>
    <property type="evidence" value="ECO:0007669"/>
    <property type="project" value="UniProtKB-SubCell"/>
</dbReference>
<dbReference type="GO" id="GO:0005634">
    <property type="term" value="C:nucleus"/>
    <property type="evidence" value="ECO:0007669"/>
    <property type="project" value="UniProtKB-SubCell"/>
</dbReference>
<keyword evidence="5" id="KW-0677">Repeat</keyword>
<dbReference type="GO" id="GO:0043161">
    <property type="term" value="P:proteasome-mediated ubiquitin-dependent protein catabolic process"/>
    <property type="evidence" value="ECO:0007669"/>
    <property type="project" value="TreeGrafter"/>
</dbReference>
<dbReference type="OrthoDB" id="5559898at2759"/>
<sequence length="134" mass="14718">NKQKNLVIEQGVVPRLLKFLLDPQSKPSLKAEVAIALGSLAKGHEDHLKAIIDSQVVPVLLDTLLLECSSAPGLTEALLRCLRSIFNHPEAPVDSLYSNRELLPLLMSLIQAHPITVPSILTNACKVRVWGFRL</sequence>
<evidence type="ECO:0000256" key="1">
    <source>
        <dbReference type="ARBA" id="ARBA00004123"/>
    </source>
</evidence>
<dbReference type="GO" id="GO:0034657">
    <property type="term" value="C:GID complex"/>
    <property type="evidence" value="ECO:0007669"/>
    <property type="project" value="TreeGrafter"/>
</dbReference>
<keyword evidence="6" id="KW-0539">Nucleus</keyword>
<dbReference type="InterPro" id="IPR038739">
    <property type="entry name" value="ARMC8/Vid28"/>
</dbReference>
<dbReference type="AlphaFoldDB" id="A0A7T8KFT9"/>
<evidence type="ECO:0000256" key="2">
    <source>
        <dbReference type="ARBA" id="ARBA00004496"/>
    </source>
</evidence>
<accession>A0A7T8KFT9</accession>